<keyword evidence="1" id="KW-0945">Host-virus interaction</keyword>
<gene>
    <name evidence="2" type="ORF">UFOVP410_26</name>
</gene>
<sequence length="214" mass="25589">MPKDNNKVHYVNNAQFLEHMKIHIQSVKDSRLNNTTLPKVSDYIGECIQSIAIKLANKPNFVNYPFREEMISDGIENSLQYINNFDPSKSSNPFAYFTQIIYYAFVRRIQREKKQLYTKYRLIEETLSRDMSEHEYMHNSRYGSEQADINMHEFLDNFEKSREKKKNKIKETKDKKLGFDVMFEQFDEPVINNLEINELDEEFSEEESESSEEY</sequence>
<keyword evidence="1" id="KW-0731">Sigma factor</keyword>
<feature type="site" description="Interaction with host RNAP" evidence="1">
    <location>
        <position position="69"/>
    </location>
</feature>
<evidence type="ECO:0000313" key="2">
    <source>
        <dbReference type="EMBL" id="CAB4141187.1"/>
    </source>
</evidence>
<reference evidence="2" key="1">
    <citation type="submission" date="2020-04" db="EMBL/GenBank/DDBJ databases">
        <authorList>
            <person name="Chiriac C."/>
            <person name="Salcher M."/>
            <person name="Ghai R."/>
            <person name="Kavagutti S V."/>
        </authorList>
    </citation>
    <scope>NUCLEOTIDE SEQUENCE</scope>
</reference>
<dbReference type="InterPro" id="IPR046386">
    <property type="entry name" value="T4_sigma-like_factor"/>
</dbReference>
<comment type="caution">
    <text evidence="1">Lacks conserved residue(s) required for the propagation of feature annotation.</text>
</comment>
<comment type="similarity">
    <text evidence="1">Belongs to the Tevenvirinae RNA polymerase sigma-like factor family.</text>
</comment>
<accession>A0A6J5M6Q7</accession>
<keyword evidence="1" id="KW-0238">DNA-binding</keyword>
<dbReference type="GO" id="GO:0003677">
    <property type="term" value="F:DNA binding"/>
    <property type="evidence" value="ECO:0007669"/>
    <property type="project" value="UniProtKB-UniRule"/>
</dbReference>
<comment type="function">
    <text evidence="1">Plays a role in the transcription of the viral late genes by acting as a late promoter recognition subunit. Associates with host RNA polymerase (RNAP) core and thus replaces the host sigma-70/rpoD subunit in the complex. May also play a role in DNA packaging by interacting with the terminase subunit gp17.</text>
</comment>
<dbReference type="GO" id="GO:0016779">
    <property type="term" value="F:nucleotidyltransferase activity"/>
    <property type="evidence" value="ECO:0007669"/>
    <property type="project" value="UniProtKB-KW"/>
</dbReference>
<keyword evidence="1" id="KW-0548">Nucleotidyltransferase</keyword>
<dbReference type="EMBL" id="LR796388">
    <property type="protein sequence ID" value="CAB4141187.1"/>
    <property type="molecule type" value="Genomic_DNA"/>
</dbReference>
<comment type="subunit">
    <text evidence="1">Interacts with the host RNA polymerase catalytic core formed by RpoA, RpoB, RpoC and RpoZ to form the RNAP-gp55 holoenzyme. Part of the transcription activation complex containing host RNAP, the viral RNA polymerase sigma-like factor, the late transcription coactivator, and the sliding clamp. Interacts with the terminase large subunit; this interaction may load the terminase onto DNA for packaging.</text>
</comment>
<keyword evidence="1" id="KW-0805">Transcription regulation</keyword>
<dbReference type="GO" id="GO:0016987">
    <property type="term" value="F:sigma factor activity"/>
    <property type="evidence" value="ECO:0007669"/>
    <property type="project" value="UniProtKB-UniRule"/>
</dbReference>
<protein>
    <recommendedName>
        <fullName evidence="1">RNA polymerase sigma-like factor</fullName>
    </recommendedName>
    <alternativeName>
        <fullName evidence="1">Promoter specificity factor</fullName>
    </alternativeName>
</protein>
<feature type="site" description="Interaction with host RNAP" evidence="1">
    <location>
        <position position="73"/>
    </location>
</feature>
<dbReference type="GO" id="GO:0019086">
    <property type="term" value="P:late viral transcription"/>
    <property type="evidence" value="ECO:0007669"/>
    <property type="project" value="UniProtKB-UniRule"/>
</dbReference>
<dbReference type="HAMAP" id="MF_04164">
    <property type="entry name" value="T4_Sigma_like_factor"/>
    <property type="match status" value="1"/>
</dbReference>
<name>A0A6J5M6Q7_9CAUD</name>
<feature type="site" description="Interaction with host RNAP" evidence="1">
    <location>
        <position position="76"/>
    </location>
</feature>
<keyword evidence="1" id="KW-0808">Transferase</keyword>
<evidence type="ECO:0000256" key="1">
    <source>
        <dbReference type="HAMAP-Rule" id="MF_04164"/>
    </source>
</evidence>
<keyword evidence="1" id="KW-0804">Transcription</keyword>
<proteinExistence type="inferred from homology"/>
<organism evidence="2">
    <name type="scientific">uncultured Caudovirales phage</name>
    <dbReference type="NCBI Taxonomy" id="2100421"/>
    <lineage>
        <taxon>Viruses</taxon>
        <taxon>Duplodnaviria</taxon>
        <taxon>Heunggongvirae</taxon>
        <taxon>Uroviricota</taxon>
        <taxon>Caudoviricetes</taxon>
        <taxon>Peduoviridae</taxon>
        <taxon>Maltschvirus</taxon>
        <taxon>Maltschvirus maltsch</taxon>
    </lineage>
</organism>
<feature type="DNA-binding region" evidence="1">
    <location>
        <position position="113"/>
    </location>
</feature>
<keyword evidence="1" id="KW-1195">Viral transcription</keyword>